<dbReference type="SUPFAM" id="SSF53254">
    <property type="entry name" value="Phosphoglycerate mutase-like"/>
    <property type="match status" value="1"/>
</dbReference>
<accession>A0A2N1JB58</accession>
<reference evidence="1 2" key="1">
    <citation type="submission" date="2017-10" db="EMBL/GenBank/DDBJ databases">
        <title>A novel species of cold-tolerant Malassezia isolated from bats.</title>
        <authorList>
            <person name="Lorch J.M."/>
            <person name="Palmer J.M."/>
            <person name="Vanderwolf K.J."/>
            <person name="Schmidt K.Z."/>
            <person name="Verant M.L."/>
            <person name="Weller T.J."/>
            <person name="Blehert D.S."/>
        </authorList>
    </citation>
    <scope>NUCLEOTIDE SEQUENCE [LARGE SCALE GENOMIC DNA]</scope>
    <source>
        <strain evidence="1 2">NWHC:44797-103</strain>
    </source>
</reference>
<protein>
    <submittedName>
        <fullName evidence="1">Uncharacterized protein</fullName>
    </submittedName>
</protein>
<dbReference type="AlphaFoldDB" id="A0A2N1JB58"/>
<dbReference type="OrthoDB" id="414418at2759"/>
<sequence>MSSSLLNSERNLPRDPPLTAVGEAQIKELGAFFRSLPKNEQPQLVVSSPYTRCVRTAIPVVEGVECPLVIEPGLAEWFAPVWPENTGAHGTPPSGEHVANFFPQVDTSWTPLLYPDPLGETVEDLHHRMYECLRRIDARCKKLGVERVLIVSHAASIIALGRMLLGGGRYGEQKSYPVLAGTASVSKYVAENCGANEDELRWVQAYNGNTSFLQGGSQREWDFSFVPENITEHGLGLHWEDVYLPENPRLIFKARSRL</sequence>
<dbReference type="InterPro" id="IPR029033">
    <property type="entry name" value="His_PPase_superfam"/>
</dbReference>
<evidence type="ECO:0000313" key="2">
    <source>
        <dbReference type="Proteomes" id="UP000232875"/>
    </source>
</evidence>
<proteinExistence type="predicted"/>
<dbReference type="STRING" id="2020962.A0A2N1JB58"/>
<dbReference type="Gene3D" id="3.40.50.1240">
    <property type="entry name" value="Phosphoglycerate mutase-like"/>
    <property type="match status" value="1"/>
</dbReference>
<organism evidence="1 2">
    <name type="scientific">Malassezia vespertilionis</name>
    <dbReference type="NCBI Taxonomy" id="2020962"/>
    <lineage>
        <taxon>Eukaryota</taxon>
        <taxon>Fungi</taxon>
        <taxon>Dikarya</taxon>
        <taxon>Basidiomycota</taxon>
        <taxon>Ustilaginomycotina</taxon>
        <taxon>Malasseziomycetes</taxon>
        <taxon>Malasseziales</taxon>
        <taxon>Malasseziaceae</taxon>
        <taxon>Malassezia</taxon>
    </lineage>
</organism>
<keyword evidence="2" id="KW-1185">Reference proteome</keyword>
<evidence type="ECO:0000313" key="1">
    <source>
        <dbReference type="EMBL" id="PKI83777.1"/>
    </source>
</evidence>
<dbReference type="Proteomes" id="UP000232875">
    <property type="component" value="Unassembled WGS sequence"/>
</dbReference>
<dbReference type="PANTHER" id="PTHR16469">
    <property type="entry name" value="UBIQUITIN-ASSOCIATED AND SH3 DOMAIN-CONTAINING BA-RELATED"/>
    <property type="match status" value="1"/>
</dbReference>
<dbReference type="EMBL" id="KZ454990">
    <property type="protein sequence ID" value="PKI83777.1"/>
    <property type="molecule type" value="Genomic_DNA"/>
</dbReference>
<dbReference type="Pfam" id="PF00300">
    <property type="entry name" value="His_Phos_1"/>
    <property type="match status" value="1"/>
</dbReference>
<dbReference type="InterPro" id="IPR013078">
    <property type="entry name" value="His_Pase_superF_clade-1"/>
</dbReference>
<dbReference type="SMART" id="SM00855">
    <property type="entry name" value="PGAM"/>
    <property type="match status" value="1"/>
</dbReference>
<dbReference type="InterPro" id="IPR051710">
    <property type="entry name" value="Phosphatase_SH3-domain"/>
</dbReference>
<gene>
    <name evidence="1" type="ORF">MVES_001976</name>
</gene>
<name>A0A2N1JB58_9BASI</name>
<dbReference type="CDD" id="cd07067">
    <property type="entry name" value="HP_PGM_like"/>
    <property type="match status" value="1"/>
</dbReference>
<dbReference type="PANTHER" id="PTHR16469:SF51">
    <property type="entry name" value="TRANSCRIPTION FACTOR TAU 55 KDA SUBUNIT"/>
    <property type="match status" value="1"/>
</dbReference>